<dbReference type="InterPro" id="IPR012408">
    <property type="entry name" value="Acetald_propionald_DH-rel"/>
</dbReference>
<dbReference type="InterPro" id="IPR016163">
    <property type="entry name" value="Ald_DH_C"/>
</dbReference>
<protein>
    <submittedName>
        <fullName evidence="4">Aldehyde dehydrogenase EutE</fullName>
    </submittedName>
</protein>
<dbReference type="InterPro" id="IPR015590">
    <property type="entry name" value="Aldehyde_DH_dom"/>
</dbReference>
<gene>
    <name evidence="4" type="ORF">IEN85_20695</name>
</gene>
<sequence>MNQQIISAVVSEVLAKIKQENLGGSVAAPAVVSRPSKRMGVFDTAEAAAQAARKGQEQLRKKGIATRVEIINLVKSICTEKAEEWGKLEFAETKIGRLDHKIAKLTGIKDIPGIEWLNPYSLSGDNGIMMEEYAPFGVIAAITPVTHSVPTISGNIVSMVAAGNGVVFNAHPGGAGCAADAIAFFNQAIYNKTGIENLVTIIEKPSLDSFNDLCKSSYVDLMCVTGGPAVVNAAMQSGKRAICAGPGNPPVVVDETADLDHAARSIILGGGFDNNLLCIGEKQVFVVDSVHSQFMDAFKRAGAHFLPRENMKKLAGEVFTYKEDGGGCSHPVLNRDYVGADATKLAQVAGTSAPAGTEVLFGDCPGDCPFVEEEQMMPVIPVVRAKNVDEAIELAYQSEHGYRHSAIMHSKNLDNLTKMGQKMDCTLFVKNGASIAGLGMGGHGYANFSIATTTGEGIVTTQTFTRKRRCVMVDSLNIIR</sequence>
<dbReference type="RefSeq" id="WP_191619005.1">
    <property type="nucleotide sequence ID" value="NZ_JACYFG010000051.1"/>
</dbReference>
<evidence type="ECO:0000313" key="5">
    <source>
        <dbReference type="Proteomes" id="UP000622317"/>
    </source>
</evidence>
<evidence type="ECO:0000256" key="1">
    <source>
        <dbReference type="ARBA" id="ARBA00023002"/>
    </source>
</evidence>
<dbReference type="EMBL" id="JACYFG010000051">
    <property type="protein sequence ID" value="MBD5781930.1"/>
    <property type="molecule type" value="Genomic_DNA"/>
</dbReference>
<dbReference type="SUPFAM" id="SSF53720">
    <property type="entry name" value="ALDH-like"/>
    <property type="match status" value="1"/>
</dbReference>
<dbReference type="Gene3D" id="3.40.605.10">
    <property type="entry name" value="Aldehyde Dehydrogenase, Chain A, domain 1"/>
    <property type="match status" value="1"/>
</dbReference>
<dbReference type="Proteomes" id="UP000622317">
    <property type="component" value="Unassembled WGS sequence"/>
</dbReference>
<keyword evidence="5" id="KW-1185">Reference proteome</keyword>
<dbReference type="PIRSF" id="PIRSF036410">
    <property type="entry name" value="EutE_PduP"/>
    <property type="match status" value="1"/>
</dbReference>
<dbReference type="Pfam" id="PF00171">
    <property type="entry name" value="Aldedh"/>
    <property type="match status" value="2"/>
</dbReference>
<comment type="caution">
    <text evidence="4">The sequence shown here is derived from an EMBL/GenBank/DDBJ whole genome shotgun (WGS) entry which is preliminary data.</text>
</comment>
<feature type="domain" description="Aldehyde dehydrogenase" evidence="3">
    <location>
        <begin position="44"/>
        <end position="301"/>
    </location>
</feature>
<evidence type="ECO:0000313" key="4">
    <source>
        <dbReference type="EMBL" id="MBD5781930.1"/>
    </source>
</evidence>
<evidence type="ECO:0000256" key="2">
    <source>
        <dbReference type="ARBA" id="ARBA00023027"/>
    </source>
</evidence>
<dbReference type="InterPro" id="IPR016162">
    <property type="entry name" value="Ald_DH_N"/>
</dbReference>
<accession>A0A927FCN4</accession>
<organism evidence="4 5">
    <name type="scientific">Pelagicoccus enzymogenes</name>
    <dbReference type="NCBI Taxonomy" id="2773457"/>
    <lineage>
        <taxon>Bacteria</taxon>
        <taxon>Pseudomonadati</taxon>
        <taxon>Verrucomicrobiota</taxon>
        <taxon>Opitutia</taxon>
        <taxon>Puniceicoccales</taxon>
        <taxon>Pelagicoccaceae</taxon>
        <taxon>Pelagicoccus</taxon>
    </lineage>
</organism>
<evidence type="ECO:0000259" key="3">
    <source>
        <dbReference type="Pfam" id="PF00171"/>
    </source>
</evidence>
<name>A0A927FCN4_9BACT</name>
<reference evidence="4" key="1">
    <citation type="submission" date="2020-09" db="EMBL/GenBank/DDBJ databases">
        <title>Pelagicoccus enzymogenes sp. nov. with an EPS production, isolated from marine sediment.</title>
        <authorList>
            <person name="Feng X."/>
        </authorList>
    </citation>
    <scope>NUCLEOTIDE SEQUENCE</scope>
    <source>
        <strain evidence="4">NFK12</strain>
    </source>
</reference>
<keyword evidence="1" id="KW-0560">Oxidoreductase</keyword>
<dbReference type="PANTHER" id="PTHR11699">
    <property type="entry name" value="ALDEHYDE DEHYDROGENASE-RELATED"/>
    <property type="match status" value="1"/>
</dbReference>
<feature type="domain" description="Aldehyde dehydrogenase" evidence="3">
    <location>
        <begin position="360"/>
        <end position="437"/>
    </location>
</feature>
<dbReference type="Gene3D" id="3.40.309.10">
    <property type="entry name" value="Aldehyde Dehydrogenase, Chain A, domain 2"/>
    <property type="match status" value="1"/>
</dbReference>
<dbReference type="GO" id="GO:0008774">
    <property type="term" value="F:acetaldehyde dehydrogenase (acetylating) activity"/>
    <property type="evidence" value="ECO:0007669"/>
    <property type="project" value="InterPro"/>
</dbReference>
<keyword evidence="2" id="KW-0520">NAD</keyword>
<dbReference type="AlphaFoldDB" id="A0A927FCN4"/>
<proteinExistence type="predicted"/>
<dbReference type="InterPro" id="IPR016161">
    <property type="entry name" value="Ald_DH/histidinol_DH"/>
</dbReference>
<dbReference type="NCBIfam" id="NF011927">
    <property type="entry name" value="PRK15398.1"/>
    <property type="match status" value="1"/>
</dbReference>